<dbReference type="InterPro" id="IPR027051">
    <property type="entry name" value="XdhC_Rossmann_dom"/>
</dbReference>
<dbReference type="AlphaFoldDB" id="A0A3B0UQI5"/>
<sequence>MTHELKAIFESFALAKQQGIKTVLATVVDLEGSSYRKPGVRMLIWQNGFMLGAVSGGCVEKEVLKQSHSVFETGTAKMITYDGRYRLGCEGIIYILLEVFEPNLNTQTFFADLLAKRLPFKIVSSYDKSTGSANGYGSAIFSKKSGLMSFSGDINNLKNSLKLFTQEMSPCNQLLIMGAEHDAVDLCKLADFLGWQVSIVCSVLSPKKISDFPGATKVLALPPDRYSTLEIDANTAVILMSHNYASDLKNLLAIKEREPFYIGVLGAKKRKEKLLDEFLSFHPEAEEAFLEKVHGPAGLDIGAITPQEIAISIMAELMAVLRKKQEVLSTKISHQELFG</sequence>
<gene>
    <name evidence="3" type="ORF">MNBD_BACTEROID06-46</name>
</gene>
<dbReference type="InterPro" id="IPR003777">
    <property type="entry name" value="XdhC_CoxI"/>
</dbReference>
<reference evidence="3" key="1">
    <citation type="submission" date="2018-06" db="EMBL/GenBank/DDBJ databases">
        <authorList>
            <person name="Zhirakovskaya E."/>
        </authorList>
    </citation>
    <scope>NUCLEOTIDE SEQUENCE</scope>
</reference>
<dbReference type="Pfam" id="PF02625">
    <property type="entry name" value="XdhC_CoxI"/>
    <property type="match status" value="1"/>
</dbReference>
<dbReference type="InterPro" id="IPR052698">
    <property type="entry name" value="MoCofactor_Util/Proc"/>
</dbReference>
<feature type="domain" description="XdhC- CoxI" evidence="1">
    <location>
        <begin position="17"/>
        <end position="82"/>
    </location>
</feature>
<proteinExistence type="predicted"/>
<dbReference type="EMBL" id="UOES01000423">
    <property type="protein sequence ID" value="VAW28592.1"/>
    <property type="molecule type" value="Genomic_DNA"/>
</dbReference>
<evidence type="ECO:0000259" key="2">
    <source>
        <dbReference type="Pfam" id="PF13478"/>
    </source>
</evidence>
<feature type="domain" description="XdhC Rossmann" evidence="2">
    <location>
        <begin position="174"/>
        <end position="317"/>
    </location>
</feature>
<dbReference type="PANTHER" id="PTHR30388:SF4">
    <property type="entry name" value="MOLYBDENUM COFACTOR INSERTION CHAPERONE PAOD"/>
    <property type="match status" value="1"/>
</dbReference>
<evidence type="ECO:0000313" key="3">
    <source>
        <dbReference type="EMBL" id="VAW28592.1"/>
    </source>
</evidence>
<dbReference type="PANTHER" id="PTHR30388">
    <property type="entry name" value="ALDEHYDE OXIDOREDUCTASE MOLYBDENUM COFACTOR ASSEMBLY PROTEIN"/>
    <property type="match status" value="1"/>
</dbReference>
<dbReference type="Gene3D" id="3.40.50.720">
    <property type="entry name" value="NAD(P)-binding Rossmann-like Domain"/>
    <property type="match status" value="1"/>
</dbReference>
<organism evidence="3">
    <name type="scientific">hydrothermal vent metagenome</name>
    <dbReference type="NCBI Taxonomy" id="652676"/>
    <lineage>
        <taxon>unclassified sequences</taxon>
        <taxon>metagenomes</taxon>
        <taxon>ecological metagenomes</taxon>
    </lineage>
</organism>
<accession>A0A3B0UQI5</accession>
<dbReference type="Pfam" id="PF13478">
    <property type="entry name" value="XdhC_C"/>
    <property type="match status" value="1"/>
</dbReference>
<name>A0A3B0UQI5_9ZZZZ</name>
<protein>
    <submittedName>
        <fullName evidence="3">Xanthine and CO dehydrogenases maturation factor, XdhC/CoxF family</fullName>
    </submittedName>
</protein>
<evidence type="ECO:0000259" key="1">
    <source>
        <dbReference type="Pfam" id="PF02625"/>
    </source>
</evidence>